<dbReference type="Pfam" id="PF00225">
    <property type="entry name" value="Kinesin"/>
    <property type="match status" value="2"/>
</dbReference>
<feature type="region of interest" description="Disordered" evidence="6">
    <location>
        <begin position="870"/>
        <end position="893"/>
    </location>
</feature>
<feature type="compositionally biased region" description="Low complexity" evidence="6">
    <location>
        <begin position="559"/>
        <end position="568"/>
    </location>
</feature>
<feature type="compositionally biased region" description="Basic and acidic residues" evidence="6">
    <location>
        <begin position="1677"/>
        <end position="1686"/>
    </location>
</feature>
<dbReference type="SUPFAM" id="SSF52540">
    <property type="entry name" value="P-loop containing nucleoside triphosphate hydrolases"/>
    <property type="match status" value="1"/>
</dbReference>
<feature type="compositionally biased region" description="Polar residues" evidence="6">
    <location>
        <begin position="1615"/>
        <end position="1625"/>
    </location>
</feature>
<dbReference type="PROSITE" id="PS50067">
    <property type="entry name" value="KINESIN_MOTOR_2"/>
    <property type="match status" value="1"/>
</dbReference>
<dbReference type="InterPro" id="IPR027417">
    <property type="entry name" value="P-loop_NTPase"/>
</dbReference>
<feature type="domain" description="Kinesin motor" evidence="7">
    <location>
        <begin position="159"/>
        <end position="546"/>
    </location>
</feature>
<dbReference type="InterPro" id="IPR036961">
    <property type="entry name" value="Kinesin_motor_dom_sf"/>
</dbReference>
<feature type="region of interest" description="Disordered" evidence="6">
    <location>
        <begin position="1457"/>
        <end position="1479"/>
    </location>
</feature>
<evidence type="ECO:0000256" key="6">
    <source>
        <dbReference type="SAM" id="MobiDB-lite"/>
    </source>
</evidence>
<feature type="compositionally biased region" description="Low complexity" evidence="6">
    <location>
        <begin position="1956"/>
        <end position="1980"/>
    </location>
</feature>
<feature type="region of interest" description="Disordered" evidence="6">
    <location>
        <begin position="1530"/>
        <end position="1727"/>
    </location>
</feature>
<feature type="region of interest" description="Disordered" evidence="6">
    <location>
        <begin position="1"/>
        <end position="56"/>
    </location>
</feature>
<dbReference type="SMART" id="SM00129">
    <property type="entry name" value="KISc"/>
    <property type="match status" value="1"/>
</dbReference>
<feature type="compositionally biased region" description="Polar residues" evidence="6">
    <location>
        <begin position="1462"/>
        <end position="1479"/>
    </location>
</feature>
<feature type="compositionally biased region" description="Low complexity" evidence="6">
    <location>
        <begin position="1654"/>
        <end position="1668"/>
    </location>
</feature>
<dbReference type="GO" id="GO:0005856">
    <property type="term" value="C:cytoskeleton"/>
    <property type="evidence" value="ECO:0007669"/>
    <property type="project" value="UniProtKB-SubCell"/>
</dbReference>
<feature type="region of interest" description="Disordered" evidence="6">
    <location>
        <begin position="654"/>
        <end position="730"/>
    </location>
</feature>
<feature type="compositionally biased region" description="Polar residues" evidence="6">
    <location>
        <begin position="47"/>
        <end position="56"/>
    </location>
</feature>
<dbReference type="Proteomes" id="UP001497525">
    <property type="component" value="Unassembled WGS sequence"/>
</dbReference>
<comment type="subcellular location">
    <subcellularLocation>
        <location evidence="1">Cytoplasm</location>
        <location evidence="1">Cytoskeleton</location>
    </subcellularLocation>
</comment>
<feature type="compositionally biased region" description="Polar residues" evidence="6">
    <location>
        <begin position="1940"/>
        <end position="1955"/>
    </location>
</feature>
<evidence type="ECO:0000256" key="1">
    <source>
        <dbReference type="ARBA" id="ARBA00004245"/>
    </source>
</evidence>
<feature type="compositionally biased region" description="Basic and acidic residues" evidence="6">
    <location>
        <begin position="1065"/>
        <end position="1097"/>
    </location>
</feature>
<evidence type="ECO:0000313" key="8">
    <source>
        <dbReference type="EMBL" id="CAL5133477.1"/>
    </source>
</evidence>
<feature type="compositionally biased region" description="Basic and acidic residues" evidence="6">
    <location>
        <begin position="37"/>
        <end position="46"/>
    </location>
</feature>
<dbReference type="PANTHER" id="PTHR21608:SF7">
    <property type="entry name" value="KINESIN-LIKE PROTEIN CG14535"/>
    <property type="match status" value="1"/>
</dbReference>
<feature type="compositionally biased region" description="Low complexity" evidence="6">
    <location>
        <begin position="882"/>
        <end position="893"/>
    </location>
</feature>
<dbReference type="GO" id="GO:0003777">
    <property type="term" value="F:microtubule motor activity"/>
    <property type="evidence" value="ECO:0007669"/>
    <property type="project" value="InterPro"/>
</dbReference>
<keyword evidence="2" id="KW-0547">Nucleotide-binding</keyword>
<keyword evidence="3" id="KW-0067">ATP-binding</keyword>
<feature type="region of interest" description="Disordered" evidence="6">
    <location>
        <begin position="557"/>
        <end position="586"/>
    </location>
</feature>
<name>A0AAV2TDF1_CALDB</name>
<organism evidence="8 9">
    <name type="scientific">Calicophoron daubneyi</name>
    <name type="common">Rumen fluke</name>
    <name type="synonym">Paramphistomum daubneyi</name>
    <dbReference type="NCBI Taxonomy" id="300641"/>
    <lineage>
        <taxon>Eukaryota</taxon>
        <taxon>Metazoa</taxon>
        <taxon>Spiralia</taxon>
        <taxon>Lophotrochozoa</taxon>
        <taxon>Platyhelminthes</taxon>
        <taxon>Trematoda</taxon>
        <taxon>Digenea</taxon>
        <taxon>Plagiorchiida</taxon>
        <taxon>Pronocephalata</taxon>
        <taxon>Paramphistomoidea</taxon>
        <taxon>Paramphistomidae</taxon>
        <taxon>Calicophoron</taxon>
    </lineage>
</organism>
<protein>
    <recommendedName>
        <fullName evidence="7">Kinesin motor domain-containing protein</fullName>
    </recommendedName>
</protein>
<keyword evidence="4" id="KW-0963">Cytoplasm</keyword>
<evidence type="ECO:0000259" key="7">
    <source>
        <dbReference type="PROSITE" id="PS50067"/>
    </source>
</evidence>
<feature type="compositionally biased region" description="Basic and acidic residues" evidence="6">
    <location>
        <begin position="1233"/>
        <end position="1242"/>
    </location>
</feature>
<feature type="region of interest" description="Disordered" evidence="6">
    <location>
        <begin position="1233"/>
        <end position="1275"/>
    </location>
</feature>
<feature type="compositionally biased region" description="Polar residues" evidence="6">
    <location>
        <begin position="1"/>
        <end position="13"/>
    </location>
</feature>
<feature type="region of interest" description="Disordered" evidence="6">
    <location>
        <begin position="922"/>
        <end position="960"/>
    </location>
</feature>
<dbReference type="InterPro" id="IPR001752">
    <property type="entry name" value="Kinesin_motor_dom"/>
</dbReference>
<dbReference type="PANTHER" id="PTHR21608">
    <property type="entry name" value="KINESIN-LIKE PROTEIN CG14535"/>
    <property type="match status" value="1"/>
</dbReference>
<dbReference type="GO" id="GO:0007018">
    <property type="term" value="P:microtubule-based movement"/>
    <property type="evidence" value="ECO:0007669"/>
    <property type="project" value="InterPro"/>
</dbReference>
<dbReference type="Gene3D" id="3.40.850.10">
    <property type="entry name" value="Kinesin motor domain"/>
    <property type="match status" value="1"/>
</dbReference>
<feature type="compositionally biased region" description="Polar residues" evidence="6">
    <location>
        <begin position="760"/>
        <end position="776"/>
    </location>
</feature>
<dbReference type="GO" id="GO:0005524">
    <property type="term" value="F:ATP binding"/>
    <property type="evidence" value="ECO:0007669"/>
    <property type="project" value="UniProtKB-KW"/>
</dbReference>
<feature type="compositionally biased region" description="Basic residues" evidence="6">
    <location>
        <begin position="1687"/>
        <end position="1703"/>
    </location>
</feature>
<comment type="caution">
    <text evidence="8">The sequence shown here is derived from an EMBL/GenBank/DDBJ whole genome shotgun (WGS) entry which is preliminary data.</text>
</comment>
<feature type="region of interest" description="Disordered" evidence="6">
    <location>
        <begin position="607"/>
        <end position="633"/>
    </location>
</feature>
<feature type="region of interest" description="Disordered" evidence="6">
    <location>
        <begin position="375"/>
        <end position="405"/>
    </location>
</feature>
<evidence type="ECO:0000256" key="4">
    <source>
        <dbReference type="ARBA" id="ARBA00023212"/>
    </source>
</evidence>
<gene>
    <name evidence="8" type="ORF">CDAUBV1_LOCUS6710</name>
</gene>
<proteinExistence type="inferred from homology"/>
<dbReference type="GO" id="GO:0008017">
    <property type="term" value="F:microtubule binding"/>
    <property type="evidence" value="ECO:0007669"/>
    <property type="project" value="InterPro"/>
</dbReference>
<evidence type="ECO:0000256" key="5">
    <source>
        <dbReference type="PROSITE-ProRule" id="PRU00283"/>
    </source>
</evidence>
<dbReference type="EMBL" id="CAXLJL010000156">
    <property type="protein sequence ID" value="CAL5133477.1"/>
    <property type="molecule type" value="Genomic_DNA"/>
</dbReference>
<feature type="compositionally biased region" description="Basic and acidic residues" evidence="6">
    <location>
        <begin position="1533"/>
        <end position="1542"/>
    </location>
</feature>
<feature type="region of interest" description="Disordered" evidence="6">
    <location>
        <begin position="1035"/>
        <end position="1126"/>
    </location>
</feature>
<dbReference type="PRINTS" id="PR00380">
    <property type="entry name" value="KINESINHEAVY"/>
</dbReference>
<reference evidence="8" key="1">
    <citation type="submission" date="2024-06" db="EMBL/GenBank/DDBJ databases">
        <authorList>
            <person name="Liu X."/>
            <person name="Lenzi L."/>
            <person name="Haldenby T S."/>
            <person name="Uol C."/>
        </authorList>
    </citation>
    <scope>NUCLEOTIDE SEQUENCE</scope>
</reference>
<feature type="region of interest" description="Disordered" evidence="6">
    <location>
        <begin position="1797"/>
        <end position="1856"/>
    </location>
</feature>
<comment type="similarity">
    <text evidence="5">Belongs to the TRAFAC class myosin-kinesin ATPase superfamily. Kinesin family.</text>
</comment>
<feature type="region of interest" description="Disordered" evidence="6">
    <location>
        <begin position="1940"/>
        <end position="1998"/>
    </location>
</feature>
<feature type="region of interest" description="Disordered" evidence="6">
    <location>
        <begin position="746"/>
        <end position="793"/>
    </location>
</feature>
<feature type="compositionally biased region" description="Low complexity" evidence="6">
    <location>
        <begin position="382"/>
        <end position="405"/>
    </location>
</feature>
<feature type="compositionally biased region" description="Basic and acidic residues" evidence="6">
    <location>
        <begin position="670"/>
        <end position="682"/>
    </location>
</feature>
<feature type="compositionally biased region" description="Polar residues" evidence="6">
    <location>
        <begin position="1561"/>
        <end position="1598"/>
    </location>
</feature>
<keyword evidence="4" id="KW-0206">Cytoskeleton</keyword>
<feature type="compositionally biased region" description="Polar residues" evidence="6">
    <location>
        <begin position="621"/>
        <end position="633"/>
    </location>
</feature>
<sequence>MQTELTEQSTNIGESKVHAAGPNSNVLESEQDIGTLRSEHSVRTAEESQPLSSPSVNQLSTAASFFARAGQRLTSNSTWKTRRKSGQLPTLSPSLMAAGANTLLKQQQQQQFSKRLLTNFSETVHHNPPPVPPNLLRLSRNGAGCAGTGVVADKANLQAVKVILQIQPPESSHLLNSATCVTVDQSKKQVTLTDPTPNSAADQYRTVHSAPRIFAPDAIFTEEDSMIELCSCALTDLIQAVVNGTDSCLICLGSVATSQSATTIGDDKSCSGFGLIPCALSWLFRLINEQKERTGARFSVRVSAVEVYGKGEVLQDLLSTAAEDGAETNTPSVYLREDPISGTQLENQSELRAPTPEKAAFYLDCALTALSRNVHKNEGHGSPPQISQTPPTSSSGLEKSTSSPPSNLSHLFFTVHVYQYRVERCGGGSGVAGGRSRLHLIELGGGLNASGPSQTANEMSEQDPPHKPLGSAFTALSSEAILSVLLALVSGQRHIPYRDSKLSQLLRESMGNISCRASIVVRTSALAQQYHESLALLQFINKIQRLQKRRLRSKAHGIESSGSEWSSSQDERSIALTSSEDSSSCGSFGLRRVGRLRMHHGGLRSALKAGVRSKHGGDNVSMATSSERDYTSSSEQSCDTVIFLGRRGIQQRIKLQRLAPESGVETQSDTSEKDRSKKRGDEQSSGSNEASSKEEGKKGSAKSRRRGSLPFGDARNADAKRSVARTNAHAWPRAAVKNAIETLSTQKEQWVDGPKADFSPSHSLLTSEHQPTQLQPSKPAEASGSTLISDEKTNVESYTPATVQISSETRGHLYPVDISTVTSQNGLLFQRGTLLPVLDVQPGWEPSHPNTSGKLSSGNYIEQVVRHRLHSHKPQTEEEKQSQPSSSKQNTKPIVGGELYQQNQGDEAEAVELLRGTSAGTQRSLGFPLGSVTDPSVNRMTTREESVEESSNLKEFPSQGSPIVERPLHNIHDCNDIQTTQGLTIEGLSKTITPPQTAQGQRITRHHGASIAKVKPFVKDWVRKHSGVTSIPTEMEEEIRSNSIGERKIETNKPFSICPFGSGQDHGRPPEVTKEKPSDHKYRELRLPGKIPRKDGELEQAQRCPPDHRPTAAPHAPPSKDSAKPTSNFARIAEWVKSVSMETCGSPNLPGHSSVKPQKFVPAMPVFQTPQHRPVSASRNLQDPCVSGGRLIIYQPTSPENQQIFLPRPLTKLPYGNAISSHVQFPLVVKQTPTERTKREHMSLSLTSSSQVRPRRGRSVPPGAVTLVDTPPETSKLQKLERKSEVTRNIPSYPATPIPLSFSTGPIFKEKSRHPKDSSEGVADTEFNRELLTYRRPDGCSNPHLHREQADDKAGVKRFGHPEGATNEISADADGKPRRHGKILAFLSHSRKTQRPTDHSAEFSKCGPISNQPSLLCAAVTNSPKKFFSPELEKRYAKRIEKGEILSRGRYLSIDRTRKRSQSYGSSTDSCDSTGENNRTTAPQIAASVEPLVHSGTQIECPSKVSKDSRMKLVKERLSFLTSPIFNRKKERNHSFGDKEDNSQQTTDFSKTRDHSRPRQKQLNSIPNFSTSGAPVMSQSSRSYSQDTENVQQISSTRPALPLEGRCPHCDKSTKQANTKTQHTSYPVVLQTPVSTDPNKLRHRITNEGQTKISSLQSSSGHGSECSSNLLNSQLSPERKAHEGSHKQLRCRCKRHHHRHKQRASSQHRNQHHSKSLRSGSQQWCHHPSCRTENLPVHGQMAGIFSEDKSGTFSSGDAPDGMAPRFPPTEFITHGHFHCAMAPKNAKDTSIISALMGTRRGGGRTSSGYESILRDSEASSHADSASGSSILGIPEGNANPVERVDADGSHSKSQVQQNEMTALYGSSNIPSARADKNDDARSWLATSSLKSDTVTTITRQYTNPDGGVVTNQGLSPCVSAVVSSQPADSCSTLASNICSSRRLNDNKGPSNPVAETTQPNNSQSASSSSSTSRRSRSAPPCSEDTSEENTSSPISVRYVPPKTTETFVSSVSTSTEPVGIGKVTEECVHQASSESRHWKVVQEMLRQIRYEKIYDLLAQQDMLKAELMTAKNRLMVDPSTWSFDLYVADQMDPDDPGFLEALEKETNILRKRVDACKSHILLVTCFDVQAKSNNRIINLTSSY</sequence>
<accession>A0AAV2TDF1</accession>
<comment type="caution">
    <text evidence="5">Lacks conserved residue(s) required for the propagation of feature annotation.</text>
</comment>
<evidence type="ECO:0000313" key="9">
    <source>
        <dbReference type="Proteomes" id="UP001497525"/>
    </source>
</evidence>
<evidence type="ECO:0000256" key="3">
    <source>
        <dbReference type="ARBA" id="ARBA00022840"/>
    </source>
</evidence>
<dbReference type="InterPro" id="IPR027640">
    <property type="entry name" value="Kinesin-like_fam"/>
</dbReference>
<evidence type="ECO:0000256" key="2">
    <source>
        <dbReference type="ARBA" id="ARBA00022741"/>
    </source>
</evidence>